<accession>A0A512BX44</accession>
<comment type="caution">
    <text evidence="5">The sequence shown here is derived from an EMBL/GenBank/DDBJ whole genome shotgun (WGS) entry which is preliminary data.</text>
</comment>
<evidence type="ECO:0000259" key="2">
    <source>
        <dbReference type="PROSITE" id="PS50111"/>
    </source>
</evidence>
<dbReference type="OrthoDB" id="9765776at2"/>
<evidence type="ECO:0000259" key="3">
    <source>
        <dbReference type="PROSITE" id="PS50112"/>
    </source>
</evidence>
<dbReference type="SMART" id="SM00283">
    <property type="entry name" value="MA"/>
    <property type="match status" value="1"/>
</dbReference>
<dbReference type="SMART" id="SM00086">
    <property type="entry name" value="PAC"/>
    <property type="match status" value="3"/>
</dbReference>
<dbReference type="EMBL" id="BJYU01000067">
    <property type="protein sequence ID" value="GEO16524.1"/>
    <property type="molecule type" value="Genomic_DNA"/>
</dbReference>
<dbReference type="InterPro" id="IPR035965">
    <property type="entry name" value="PAS-like_dom_sf"/>
</dbReference>
<feature type="domain" description="Methyl-accepting transducer" evidence="2">
    <location>
        <begin position="365"/>
        <end position="573"/>
    </location>
</feature>
<dbReference type="SMART" id="SM00091">
    <property type="entry name" value="PAS"/>
    <property type="match status" value="3"/>
</dbReference>
<dbReference type="Gene3D" id="2.40.10.220">
    <property type="entry name" value="predicted glycosyltransferase like domains"/>
    <property type="match status" value="1"/>
</dbReference>
<dbReference type="GO" id="GO:0016020">
    <property type="term" value="C:membrane"/>
    <property type="evidence" value="ECO:0007669"/>
    <property type="project" value="InterPro"/>
</dbReference>
<proteinExistence type="predicted"/>
<sequence>MKFALSARRSNTDSLLFALERSLATAEFGIDGTLLDANENFLSLTGYALAEIRGQHHRVLVEESQGLSEDYRALWAALNRGERQTCEHRQVAKGGRINWIRATYTPILDRRGNPVRIVALAMDVTAEKRQSAHAAEQAAALNRSQAVVRFGLDGTVLDANPAILDAMGYRLEEVKGQQHWMFAAPAEAQSHTYEDFWKSLTRGEDRSADYMVLGRGAREVWFRATYAPVSDESGRPCEIVMFGTVITQEKKIATDYGGQVAAIDRLQAVVQFDLSGNIEDVNDNFLKAVGYRAEEVKGQHHFMFVDEAYAVSPEYKEFWERLKRGEHFSAVYQRIGKGGRSVWLHASYNPILDAGGQPYKVVKYATDVTTSMEARARAIDAAEQTLSNVWTASAAAEEMNASIAEITARMGRSKAAVDDIHNQALTADKSTGQLRQSTQSMDDVIQLIAKISQQINLLALNATIEAARAGEAGRGFAVVATEVKNLANQAHSATTRISEQIAAMQAASDDVIGTLASISQGIGTVQTFVSEAAGAIQDQSLATQDIAANMQNAADKVANINRSLDEWVVSLEERRRDPRLRTFQQAKIILQGAVDPIDCILRDISAAGARVELKGDEPLPDRFKLRISGTRGEKDCALVRRAGGMVSMRFVQD</sequence>
<dbReference type="InterPro" id="IPR013656">
    <property type="entry name" value="PAS_4"/>
</dbReference>
<dbReference type="InterPro" id="IPR050903">
    <property type="entry name" value="Bact_Chemotaxis_MeTrfase"/>
</dbReference>
<dbReference type="Proteomes" id="UP000321085">
    <property type="component" value="Unassembled WGS sequence"/>
</dbReference>
<feature type="domain" description="PAC" evidence="4">
    <location>
        <begin position="326"/>
        <end position="380"/>
    </location>
</feature>
<organism evidence="5 6">
    <name type="scientific">Microvirga aerophila</name>
    <dbReference type="NCBI Taxonomy" id="670291"/>
    <lineage>
        <taxon>Bacteria</taxon>
        <taxon>Pseudomonadati</taxon>
        <taxon>Pseudomonadota</taxon>
        <taxon>Alphaproteobacteria</taxon>
        <taxon>Hyphomicrobiales</taxon>
        <taxon>Methylobacteriaceae</taxon>
        <taxon>Microvirga</taxon>
    </lineage>
</organism>
<dbReference type="Pfam" id="PF00015">
    <property type="entry name" value="MCPsignal"/>
    <property type="match status" value="1"/>
</dbReference>
<dbReference type="SUPFAM" id="SSF55785">
    <property type="entry name" value="PYP-like sensor domain (PAS domain)"/>
    <property type="match status" value="3"/>
</dbReference>
<name>A0A512BX44_9HYPH</name>
<feature type="domain" description="PAS" evidence="3">
    <location>
        <begin position="269"/>
        <end position="299"/>
    </location>
</feature>
<dbReference type="InterPro" id="IPR009875">
    <property type="entry name" value="PilZ_domain"/>
</dbReference>
<dbReference type="PROSITE" id="PS50113">
    <property type="entry name" value="PAC"/>
    <property type="match status" value="2"/>
</dbReference>
<dbReference type="InterPro" id="IPR013655">
    <property type="entry name" value="PAS_fold_3"/>
</dbReference>
<dbReference type="InterPro" id="IPR004089">
    <property type="entry name" value="MCPsignal_dom"/>
</dbReference>
<reference evidence="5 6" key="1">
    <citation type="submission" date="2019-07" db="EMBL/GenBank/DDBJ databases">
        <title>Whole genome shotgun sequence of Microvirga aerophila NBRC 106136.</title>
        <authorList>
            <person name="Hosoyama A."/>
            <person name="Uohara A."/>
            <person name="Ohji S."/>
            <person name="Ichikawa N."/>
        </authorList>
    </citation>
    <scope>NUCLEOTIDE SEQUENCE [LARGE SCALE GENOMIC DNA]</scope>
    <source>
        <strain evidence="5 6">NBRC 106136</strain>
    </source>
</reference>
<keyword evidence="1" id="KW-0807">Transducer</keyword>
<evidence type="ECO:0000313" key="5">
    <source>
        <dbReference type="EMBL" id="GEO16524.1"/>
    </source>
</evidence>
<dbReference type="SUPFAM" id="SSF58104">
    <property type="entry name" value="Methyl-accepting chemotaxis protein (MCP) signaling domain"/>
    <property type="match status" value="1"/>
</dbReference>
<dbReference type="InterPro" id="IPR000700">
    <property type="entry name" value="PAS-assoc_C"/>
</dbReference>
<evidence type="ECO:0000313" key="6">
    <source>
        <dbReference type="Proteomes" id="UP000321085"/>
    </source>
</evidence>
<keyword evidence="5" id="KW-0808">Transferase</keyword>
<feature type="domain" description="PAC" evidence="4">
    <location>
        <begin position="84"/>
        <end position="136"/>
    </location>
</feature>
<keyword evidence="6" id="KW-1185">Reference proteome</keyword>
<protein>
    <submittedName>
        <fullName evidence="5">Signal transduction histidine kinase</fullName>
    </submittedName>
</protein>
<dbReference type="PROSITE" id="PS50111">
    <property type="entry name" value="CHEMOTAXIS_TRANSDUC_2"/>
    <property type="match status" value="1"/>
</dbReference>
<dbReference type="PANTHER" id="PTHR24422:SF10">
    <property type="entry name" value="CHEMOTAXIS PROTEIN METHYLTRANSFERASE 2"/>
    <property type="match status" value="1"/>
</dbReference>
<dbReference type="PROSITE" id="PS50112">
    <property type="entry name" value="PAS"/>
    <property type="match status" value="1"/>
</dbReference>
<evidence type="ECO:0000256" key="1">
    <source>
        <dbReference type="PROSITE-ProRule" id="PRU00284"/>
    </source>
</evidence>
<dbReference type="Gene3D" id="3.30.450.20">
    <property type="entry name" value="PAS domain"/>
    <property type="match status" value="3"/>
</dbReference>
<dbReference type="Gene3D" id="1.10.287.950">
    <property type="entry name" value="Methyl-accepting chemotaxis protein"/>
    <property type="match status" value="1"/>
</dbReference>
<dbReference type="SUPFAM" id="SSF141371">
    <property type="entry name" value="PilZ domain-like"/>
    <property type="match status" value="1"/>
</dbReference>
<dbReference type="GO" id="GO:0016301">
    <property type="term" value="F:kinase activity"/>
    <property type="evidence" value="ECO:0007669"/>
    <property type="project" value="UniProtKB-KW"/>
</dbReference>
<dbReference type="InterPro" id="IPR001610">
    <property type="entry name" value="PAC"/>
</dbReference>
<dbReference type="CDD" id="cd00130">
    <property type="entry name" value="PAS"/>
    <property type="match status" value="3"/>
</dbReference>
<gene>
    <name evidence="5" type="ORF">MAE02_42200</name>
</gene>
<keyword evidence="5" id="KW-0418">Kinase</keyword>
<evidence type="ECO:0000259" key="4">
    <source>
        <dbReference type="PROSITE" id="PS50113"/>
    </source>
</evidence>
<dbReference type="NCBIfam" id="TIGR00229">
    <property type="entry name" value="sensory_box"/>
    <property type="match status" value="3"/>
</dbReference>
<dbReference type="InterPro" id="IPR000014">
    <property type="entry name" value="PAS"/>
</dbReference>
<dbReference type="RefSeq" id="WP_114186082.1">
    <property type="nucleotide sequence ID" value="NZ_BJYU01000067.1"/>
</dbReference>
<dbReference type="PANTHER" id="PTHR24422">
    <property type="entry name" value="CHEMOTAXIS PROTEIN METHYLTRANSFERASE"/>
    <property type="match status" value="1"/>
</dbReference>
<dbReference type="GO" id="GO:0007165">
    <property type="term" value="P:signal transduction"/>
    <property type="evidence" value="ECO:0007669"/>
    <property type="project" value="UniProtKB-KW"/>
</dbReference>
<dbReference type="Pfam" id="PF07238">
    <property type="entry name" value="PilZ"/>
    <property type="match status" value="1"/>
</dbReference>
<dbReference type="Pfam" id="PF08448">
    <property type="entry name" value="PAS_4"/>
    <property type="match status" value="1"/>
</dbReference>
<dbReference type="GO" id="GO:0035438">
    <property type="term" value="F:cyclic-di-GMP binding"/>
    <property type="evidence" value="ECO:0007669"/>
    <property type="project" value="InterPro"/>
</dbReference>
<dbReference type="AlphaFoldDB" id="A0A512BX44"/>
<dbReference type="Pfam" id="PF08447">
    <property type="entry name" value="PAS_3"/>
    <property type="match status" value="2"/>
</dbReference>